<comment type="caution">
    <text evidence="1">The sequence shown here is derived from an EMBL/GenBank/DDBJ whole genome shotgun (WGS) entry which is preliminary data.</text>
</comment>
<dbReference type="EMBL" id="JBGMSU010000006">
    <property type="protein sequence ID" value="MFA0939056.1"/>
    <property type="molecule type" value="Genomic_DNA"/>
</dbReference>
<sequence>MANYEIKLSTDELMGDSSPEVMVEFWNTKLNAGKGDVEFISFVTSSGQGKGYDTVRSQADADGDGILDARDNTLLIALANAFVGIDTLIKKKKVKKPN</sequence>
<evidence type="ECO:0000313" key="3">
    <source>
        <dbReference type="Proteomes" id="UP000050523"/>
    </source>
</evidence>
<dbReference type="Proteomes" id="UP000050523">
    <property type="component" value="Unassembled WGS sequence"/>
</dbReference>
<dbReference type="AlphaFoldDB" id="A0AA40P7J8"/>
<protein>
    <submittedName>
        <fullName evidence="1">Uncharacterized protein</fullName>
    </submittedName>
</protein>
<evidence type="ECO:0000313" key="1">
    <source>
        <dbReference type="EMBL" id="KPZ06095.1"/>
    </source>
</evidence>
<keyword evidence="4" id="KW-1185">Reference proteome</keyword>
<dbReference type="RefSeq" id="WP_005894700.1">
    <property type="nucleotide sequence ID" value="NZ_AVEL02000123.1"/>
</dbReference>
<reference evidence="1 3" key="1">
    <citation type="submission" date="2015-09" db="EMBL/GenBank/DDBJ databases">
        <title>Genome announcement of multiple Pseudomonas syringae strains.</title>
        <authorList>
            <person name="Thakur S."/>
            <person name="Wang P.W."/>
            <person name="Gong Y."/>
            <person name="Weir B.S."/>
            <person name="Guttman D.S."/>
        </authorList>
    </citation>
    <scope>NUCLEOTIDE SEQUENCE [LARGE SCALE GENOMIC DNA]</scope>
    <source>
        <strain evidence="1 3">ICMP9151</strain>
    </source>
</reference>
<gene>
    <name evidence="2" type="ORF">ACDH53_16715</name>
    <name evidence="1" type="ORF">ALO43_01534</name>
</gene>
<reference evidence="2 4" key="2">
    <citation type="submission" date="2024-06" db="EMBL/GenBank/DDBJ databases">
        <title>Genome sequences for Pseudomonas syringae strains with characterized LPS.</title>
        <authorList>
            <person name="Baltrus D.A."/>
            <person name="Krings L."/>
        </authorList>
    </citation>
    <scope>NUCLEOTIDE SEQUENCE [LARGE SCALE GENOMIC DNA]</scope>
    <source>
        <strain evidence="2 4">NCPPB2708</strain>
    </source>
</reference>
<name>A0AA40P7J8_9PSED</name>
<organism evidence="1 3">
    <name type="scientific">Pseudomonas tremae</name>
    <dbReference type="NCBI Taxonomy" id="200454"/>
    <lineage>
        <taxon>Bacteria</taxon>
        <taxon>Pseudomonadati</taxon>
        <taxon>Pseudomonadota</taxon>
        <taxon>Gammaproteobacteria</taxon>
        <taxon>Pseudomonadales</taxon>
        <taxon>Pseudomonadaceae</taxon>
        <taxon>Pseudomonas</taxon>
    </lineage>
</organism>
<dbReference type="GeneID" id="72395740"/>
<evidence type="ECO:0000313" key="2">
    <source>
        <dbReference type="EMBL" id="MFA0939056.1"/>
    </source>
</evidence>
<proteinExistence type="predicted"/>
<dbReference type="Proteomes" id="UP001569512">
    <property type="component" value="Unassembled WGS sequence"/>
</dbReference>
<accession>A0AA40P7J8</accession>
<dbReference type="EMBL" id="LJRO01000073">
    <property type="protein sequence ID" value="KPZ06095.1"/>
    <property type="molecule type" value="Genomic_DNA"/>
</dbReference>
<evidence type="ECO:0000313" key="4">
    <source>
        <dbReference type="Proteomes" id="UP001569512"/>
    </source>
</evidence>